<evidence type="ECO:0000313" key="10">
    <source>
        <dbReference type="Proteomes" id="UP000653565"/>
    </source>
</evidence>
<dbReference type="InterPro" id="IPR012340">
    <property type="entry name" value="NA-bd_OB-fold"/>
</dbReference>
<comment type="function">
    <text evidence="5">DNA-dependent RNA polymerase which catalyzes the transcription of DNA into RNA using the four ribonucleoside triphosphates as substrates.</text>
</comment>
<keyword evidence="3 5" id="KW-0240">DNA-directed RNA polymerase</keyword>
<dbReference type="Gene3D" id="2.40.50.140">
    <property type="entry name" value="Nucleic acid-binding proteins"/>
    <property type="match status" value="1"/>
</dbReference>
<dbReference type="Pfam" id="PF00575">
    <property type="entry name" value="S1"/>
    <property type="match status" value="1"/>
</dbReference>
<feature type="compositionally biased region" description="Basic and acidic residues" evidence="6">
    <location>
        <begin position="335"/>
        <end position="345"/>
    </location>
</feature>
<dbReference type="Pfam" id="PF03876">
    <property type="entry name" value="SHS2_Rpb7-N"/>
    <property type="match status" value="1"/>
</dbReference>
<dbReference type="InterPro" id="IPR045113">
    <property type="entry name" value="Rpb7-like"/>
</dbReference>
<feature type="region of interest" description="Disordered" evidence="6">
    <location>
        <begin position="567"/>
        <end position="667"/>
    </location>
</feature>
<comment type="similarity">
    <text evidence="2">Belongs to the eukaryotic RPB7/RPC8 RNA polymerase subunit family.</text>
</comment>
<dbReference type="InterPro" id="IPR003029">
    <property type="entry name" value="S1_domain"/>
</dbReference>
<keyword evidence="5" id="KW-0539">Nucleus</keyword>
<evidence type="ECO:0000256" key="3">
    <source>
        <dbReference type="ARBA" id="ARBA00022478"/>
    </source>
</evidence>
<dbReference type="OrthoDB" id="1162399at2759"/>
<feature type="compositionally biased region" description="Basic and acidic residues" evidence="6">
    <location>
        <begin position="451"/>
        <end position="469"/>
    </location>
</feature>
<organism evidence="9 10">
    <name type="scientific">Aspergillus fumigatiaffinis</name>
    <dbReference type="NCBI Taxonomy" id="340414"/>
    <lineage>
        <taxon>Eukaryota</taxon>
        <taxon>Fungi</taxon>
        <taxon>Dikarya</taxon>
        <taxon>Ascomycota</taxon>
        <taxon>Pezizomycotina</taxon>
        <taxon>Eurotiomycetes</taxon>
        <taxon>Eurotiomycetidae</taxon>
        <taxon>Eurotiales</taxon>
        <taxon>Aspergillaceae</taxon>
        <taxon>Aspergillus</taxon>
        <taxon>Aspergillus subgen. Fumigati</taxon>
    </lineage>
</organism>
<comment type="subcellular location">
    <subcellularLocation>
        <location evidence="1 5">Nucleus</location>
    </subcellularLocation>
</comment>
<comment type="caution">
    <text evidence="9">The sequence shown here is derived from an EMBL/GenBank/DDBJ whole genome shotgun (WGS) entry which is preliminary data.</text>
</comment>
<dbReference type="InterPro" id="IPR036898">
    <property type="entry name" value="RNA_pol_Rpb7-like_N_sf"/>
</dbReference>
<dbReference type="GO" id="GO:0045948">
    <property type="term" value="P:positive regulation of translational initiation"/>
    <property type="evidence" value="ECO:0007669"/>
    <property type="project" value="TreeGrafter"/>
</dbReference>
<proteinExistence type="inferred from homology"/>
<evidence type="ECO:0000313" key="9">
    <source>
        <dbReference type="EMBL" id="KAF4226803.1"/>
    </source>
</evidence>
<feature type="region of interest" description="Disordered" evidence="6">
    <location>
        <begin position="319"/>
        <end position="425"/>
    </location>
</feature>
<evidence type="ECO:0000259" key="7">
    <source>
        <dbReference type="Pfam" id="PF00575"/>
    </source>
</evidence>
<evidence type="ECO:0000256" key="1">
    <source>
        <dbReference type="ARBA" id="ARBA00004123"/>
    </source>
</evidence>
<dbReference type="GO" id="GO:0000932">
    <property type="term" value="C:P-body"/>
    <property type="evidence" value="ECO:0007669"/>
    <property type="project" value="TreeGrafter"/>
</dbReference>
<dbReference type="PANTHER" id="PTHR12709:SF4">
    <property type="entry name" value="DNA-DIRECTED RNA POLYMERASE II SUBUNIT RPB7"/>
    <property type="match status" value="1"/>
</dbReference>
<dbReference type="EMBL" id="JAAAPX010000219">
    <property type="protein sequence ID" value="KAF4226803.1"/>
    <property type="molecule type" value="Genomic_DNA"/>
</dbReference>
<protein>
    <recommendedName>
        <fullName evidence="5">DNA-directed RNA polymerase subunit</fullName>
    </recommendedName>
</protein>
<dbReference type="GO" id="GO:0003697">
    <property type="term" value="F:single-stranded DNA binding"/>
    <property type="evidence" value="ECO:0007669"/>
    <property type="project" value="TreeGrafter"/>
</dbReference>
<dbReference type="Gene3D" id="3.10.450.50">
    <property type="match status" value="1"/>
</dbReference>
<gene>
    <name evidence="9" type="ORF">CNMCM6805_004036</name>
</gene>
<dbReference type="GO" id="GO:0031369">
    <property type="term" value="F:translation initiation factor binding"/>
    <property type="evidence" value="ECO:0007669"/>
    <property type="project" value="TreeGrafter"/>
</dbReference>
<dbReference type="GO" id="GO:0005665">
    <property type="term" value="C:RNA polymerase II, core complex"/>
    <property type="evidence" value="ECO:0007669"/>
    <property type="project" value="TreeGrafter"/>
</dbReference>
<dbReference type="PANTHER" id="PTHR12709">
    <property type="entry name" value="DNA-DIRECTED RNA POLYMERASE II, III"/>
    <property type="match status" value="1"/>
</dbReference>
<dbReference type="GO" id="GO:0060213">
    <property type="term" value="P:positive regulation of nuclear-transcribed mRNA poly(A) tail shortening"/>
    <property type="evidence" value="ECO:0007669"/>
    <property type="project" value="TreeGrafter"/>
</dbReference>
<evidence type="ECO:0000256" key="5">
    <source>
        <dbReference type="RuleBase" id="RU369086"/>
    </source>
</evidence>
<dbReference type="GO" id="GO:0006367">
    <property type="term" value="P:transcription initiation at RNA polymerase II promoter"/>
    <property type="evidence" value="ECO:0007669"/>
    <property type="project" value="TreeGrafter"/>
</dbReference>
<dbReference type="Gene3D" id="3.30.1490.120">
    <property type="entry name" value="RNA polymerase Rpb7-like, N-terminal domain"/>
    <property type="match status" value="1"/>
</dbReference>
<dbReference type="FunFam" id="2.40.50.140:FF:000156">
    <property type="entry name" value="DNA-directed RNA polymerase II subunit"/>
    <property type="match status" value="1"/>
</dbReference>
<dbReference type="CDD" id="cd04462">
    <property type="entry name" value="S1_RNAPII_Rpb7"/>
    <property type="match status" value="1"/>
</dbReference>
<feature type="domain" description="RNA polymerase Rpb7-like N-terminal" evidence="8">
    <location>
        <begin position="9"/>
        <end position="63"/>
    </location>
</feature>
<evidence type="ECO:0000256" key="6">
    <source>
        <dbReference type="SAM" id="MobiDB-lite"/>
    </source>
</evidence>
<dbReference type="SUPFAM" id="SSF54427">
    <property type="entry name" value="NTF2-like"/>
    <property type="match status" value="1"/>
</dbReference>
<evidence type="ECO:0000256" key="2">
    <source>
        <dbReference type="ARBA" id="ARBA00009307"/>
    </source>
</evidence>
<dbReference type="Proteomes" id="UP000653565">
    <property type="component" value="Unassembled WGS sequence"/>
</dbReference>
<dbReference type="FunFam" id="3.30.1490.120:FF:000001">
    <property type="entry name" value="DNA-directed RNA polymerase II subunit RPB7"/>
    <property type="match status" value="1"/>
</dbReference>
<feature type="compositionally biased region" description="Basic and acidic residues" evidence="6">
    <location>
        <begin position="480"/>
        <end position="507"/>
    </location>
</feature>
<dbReference type="CDD" id="cd04329">
    <property type="entry name" value="RNAP_II_Rpb7_N"/>
    <property type="match status" value="1"/>
</dbReference>
<feature type="compositionally biased region" description="Low complexity" evidence="6">
    <location>
        <begin position="319"/>
        <end position="330"/>
    </location>
</feature>
<feature type="compositionally biased region" description="Low complexity" evidence="6">
    <location>
        <begin position="377"/>
        <end position="386"/>
    </location>
</feature>
<feature type="region of interest" description="Disordered" evidence="6">
    <location>
        <begin position="445"/>
        <end position="524"/>
    </location>
</feature>
<accession>A0A8H4GRI4</accession>
<keyword evidence="4 5" id="KW-0804">Transcription</keyword>
<keyword evidence="10" id="KW-1185">Reference proteome</keyword>
<feature type="domain" description="S1 motif" evidence="7">
    <location>
        <begin position="77"/>
        <end position="154"/>
    </location>
</feature>
<dbReference type="SUPFAM" id="SSF50249">
    <property type="entry name" value="Nucleic acid-binding proteins"/>
    <property type="match status" value="1"/>
</dbReference>
<feature type="compositionally biased region" description="Basic and acidic residues" evidence="6">
    <location>
        <begin position="656"/>
        <end position="667"/>
    </location>
</feature>
<dbReference type="SUPFAM" id="SSF88798">
    <property type="entry name" value="N-terminal, heterodimerisation domain of RBP7 (RpoE)"/>
    <property type="match status" value="1"/>
</dbReference>
<reference evidence="9" key="2">
    <citation type="submission" date="2020-04" db="EMBL/GenBank/DDBJ databases">
        <authorList>
            <person name="Santos R.A.C."/>
            <person name="Steenwyk J.L."/>
            <person name="Rivero-Menendez O."/>
            <person name="Mead M.E."/>
            <person name="Silva L.P."/>
            <person name="Bastos R.W."/>
            <person name="Alastruey-Izquierdo A."/>
            <person name="Goldman G.H."/>
            <person name="Rokas A."/>
        </authorList>
    </citation>
    <scope>NUCLEOTIDE SEQUENCE</scope>
    <source>
        <strain evidence="9">CNM-CM6805</strain>
    </source>
</reference>
<dbReference type="InterPro" id="IPR005576">
    <property type="entry name" value="Rpb7-like_N"/>
</dbReference>
<evidence type="ECO:0000259" key="8">
    <source>
        <dbReference type="Pfam" id="PF03876"/>
    </source>
</evidence>
<sequence>MFFLKEETKVISLHPSYFGPNMREYLINRLNEEEEGRCTGDHFVICVMDMVDIGEGRVLPGSGQAEYTIKYRAIIWKPFRGETVDAIVTSVKPTGIFTLAGPLSVFIARKNIPSDIKWEPNTVPPQYTDHADQVIEKGTSLRLKILGVKPDVAAINAIGTIKEDYLGDLYQRFLANPKSVPLAANASLIYITTATQFDGADAIVSHLTKQETVVKKKAADIIGAIEGSDSLCLDVEVTLEFVSGGGAYLPSLDDNFLADRVAAFPTVHIVRFDSDNKIQTVRIYWDQASLLKQVDVIGARGRGWPIRDAKDQTRLIKAAVASAPASESPAPSQPPKKENSEEFRSKSASPSKRHIKDPYAAESLEELLSPGKDRAQPVRAPRAPASAKPPPRDYSELFVGEDENDAPEPTPSKSRAIAPKAGAGKNYRASRIFEDDEADAKQQIAYKTNPKRFDHFELGADNSEREVKSKPGRPMSRHVPHWDFEDFATPEKPKRQPRPQEARHFGWSDDEVQPTPPVKPFVVQPRRDAETHFDLMDNDDEQHKSRIISSFQNKGLNLYKTHMYNEEESPGKNAAEKAPLGVVPNGGNRKKDFETHWSMTGASPADDKVSHENQKPMGTDRLKAVKMMESSWEAYDESPQPSKTAPPPQRRALRQVNEKHWGFGDEE</sequence>
<reference evidence="9" key="1">
    <citation type="journal article" date="2020" name="bioRxiv">
        <title>Genomic and phenotypic heterogeneity of clinical isolates of the human pathogens Aspergillus fumigatus, Aspergillus lentulus and Aspergillus fumigatiaffinis.</title>
        <authorList>
            <person name="dos Santos R.A.C."/>
            <person name="Steenwyk J.L."/>
            <person name="Rivero-Menendez O."/>
            <person name="Mead M.E."/>
            <person name="Silva L.P."/>
            <person name="Bastos R.W."/>
            <person name="Alastruey-Izquierdo A."/>
            <person name="Goldman G.H."/>
            <person name="Rokas A."/>
        </authorList>
    </citation>
    <scope>NUCLEOTIDE SEQUENCE</scope>
    <source>
        <strain evidence="9">CNM-CM6805</strain>
    </source>
</reference>
<name>A0A8H4GRI4_9EURO</name>
<feature type="compositionally biased region" description="Basic and acidic residues" evidence="6">
    <location>
        <begin position="605"/>
        <end position="623"/>
    </location>
</feature>
<dbReference type="InterPro" id="IPR032710">
    <property type="entry name" value="NTF2-like_dom_sf"/>
</dbReference>
<dbReference type="AlphaFoldDB" id="A0A8H4GRI4"/>
<evidence type="ECO:0000256" key="4">
    <source>
        <dbReference type="ARBA" id="ARBA00023163"/>
    </source>
</evidence>
<dbReference type="GO" id="GO:0003727">
    <property type="term" value="F:single-stranded RNA binding"/>
    <property type="evidence" value="ECO:0007669"/>
    <property type="project" value="TreeGrafter"/>
</dbReference>